<name>K2JSY1_HELPX</name>
<accession>K2JSY1</accession>
<evidence type="ECO:0000313" key="3">
    <source>
        <dbReference type="EMBL" id="EKE78593.1"/>
    </source>
</evidence>
<dbReference type="Proteomes" id="UP000002808">
    <property type="component" value="Unassembled WGS sequence"/>
</dbReference>
<dbReference type="Pfam" id="PF18304">
    <property type="entry name" value="SabA_adhesion"/>
    <property type="match status" value="1"/>
</dbReference>
<sequence length="96" mass="10044">CSGEGNNNCSKEATGVNNQNGGTKTETQTIDGKQVKTTISSKVVDSNAQGNTQHVSYTEITNKLDGVPDSAQALLAQASTLINTINTACPYFHANI</sequence>
<proteinExistence type="predicted"/>
<dbReference type="EMBL" id="AMOQ01000014">
    <property type="protein sequence ID" value="EKE78593.1"/>
    <property type="molecule type" value="Genomic_DNA"/>
</dbReference>
<evidence type="ECO:0000259" key="2">
    <source>
        <dbReference type="Pfam" id="PF18304"/>
    </source>
</evidence>
<feature type="non-terminal residue" evidence="3">
    <location>
        <position position="1"/>
    </location>
</feature>
<dbReference type="AlphaFoldDB" id="K2JSY1"/>
<dbReference type="InterPro" id="IPR040838">
    <property type="entry name" value="SabA_N_adhesion"/>
</dbReference>
<gene>
    <name evidence="3" type="ORF">OUC_1715</name>
</gene>
<evidence type="ECO:0000256" key="1">
    <source>
        <dbReference type="SAM" id="MobiDB-lite"/>
    </source>
</evidence>
<comment type="caution">
    <text evidence="3">The sequence shown here is derived from an EMBL/GenBank/DDBJ whole genome shotgun (WGS) entry which is preliminary data.</text>
</comment>
<feature type="region of interest" description="Disordered" evidence="1">
    <location>
        <begin position="1"/>
        <end position="32"/>
    </location>
</feature>
<dbReference type="PATRIC" id="fig|1145110.4.peg.1669"/>
<evidence type="ECO:0000313" key="4">
    <source>
        <dbReference type="Proteomes" id="UP000002808"/>
    </source>
</evidence>
<protein>
    <submittedName>
        <fullName evidence="3">Putative babA</fullName>
    </submittedName>
</protein>
<reference evidence="3 4" key="1">
    <citation type="submission" date="2012-08" db="EMBL/GenBank/DDBJ databases">
        <title>Comparative Sequence Analysis of H. pylori isolates.</title>
        <authorList>
            <person name="Blanchard T.G."/>
            <person name="Czinn S.J."/>
            <person name="McCracken C.M."/>
            <person name="Abolude K.A."/>
            <person name="Shefchek K.S."/>
            <person name="Maroo A.M."/>
            <person name="Santana-Cruz I.S."/>
            <person name="Tallon L.J."/>
            <person name="Ficke F.W.F."/>
        </authorList>
    </citation>
    <scope>NUCLEOTIDE SEQUENCE [LARGE SCALE GENOMIC DNA]</scope>
    <source>
        <strain evidence="3 4">R018c</strain>
    </source>
</reference>
<feature type="domain" description="SabA N-terminal extracellular adhesion" evidence="2">
    <location>
        <begin position="16"/>
        <end position="94"/>
    </location>
</feature>
<organism evidence="3 4">
    <name type="scientific">Helicobacter pylori R018c</name>
    <dbReference type="NCBI Taxonomy" id="1145110"/>
    <lineage>
        <taxon>Bacteria</taxon>
        <taxon>Pseudomonadati</taxon>
        <taxon>Campylobacterota</taxon>
        <taxon>Epsilonproteobacteria</taxon>
        <taxon>Campylobacterales</taxon>
        <taxon>Helicobacteraceae</taxon>
        <taxon>Helicobacter</taxon>
    </lineage>
</organism>